<feature type="region of interest" description="Disordered" evidence="7">
    <location>
        <begin position="548"/>
        <end position="569"/>
    </location>
</feature>
<dbReference type="CDD" id="cd22908">
    <property type="entry name" value="HFD_NFYC-like"/>
    <property type="match status" value="1"/>
</dbReference>
<dbReference type="GO" id="GO:0046982">
    <property type="term" value="F:protein heterodimerization activity"/>
    <property type="evidence" value="ECO:0007669"/>
    <property type="project" value="InterPro"/>
</dbReference>
<dbReference type="PANTHER" id="PTHR10252">
    <property type="entry name" value="HISTONE-LIKE TRANSCRIPTION FACTOR CCAAT-RELATED"/>
    <property type="match status" value="1"/>
</dbReference>
<feature type="compositionally biased region" description="Polar residues" evidence="7">
    <location>
        <begin position="147"/>
        <end position="157"/>
    </location>
</feature>
<evidence type="ECO:0000313" key="8">
    <source>
        <dbReference type="EMBL" id="VDP39192.1"/>
    </source>
</evidence>
<dbReference type="PANTHER" id="PTHR10252:SF8">
    <property type="entry name" value="NUCLEAR TRANSCRIPTION FACTOR Y SUBUNIT GAMMA"/>
    <property type="match status" value="1"/>
</dbReference>
<sequence length="569" mass="60116">MDYSSDPLTDCQSQMLSFWDLIRVEIDGLKCDHAAFKTQDLPLARIKKIMKLDDDIKCMMISAEAPILFAKAAELFIRELTLRAWIHTERNRRRTLQRNDIAMAVSDGDTDQFDFLIDIVPREEARGHRRPTQTTSASNANGNSGNIKSENASHRNNFLTNTNDTHSLSLGQNSGQMVVSGLSNDATGSSTQPQTVTVALASAALAGATSVNSAIPCQTLVQQNQPTAVHFTTISSGSGLAIAQSSANSGSTVIAASAPNATTVATTAAPLQYVLQLPVGTAGASAGQPFQIQVLPQHFQASESSFIVVINTCYVVIIKIFNQYLQQTANTDAVSAGQAGAILADGNTLPLVQVVSQPGGIAVPIIQEAGGSRTQILQLQMPESTAGQRPTLFLQQAGALLGTHMGAVIASVDGHSQQIMYSLQAQPLVSSNSSSRAQVLLSLDEASECISSIADSNCITSNNSIHPGAAQLLDEAASELDIASSVAVPHSVSTEILGPKDYTPHPTELDHKPVINSGSVMITDDLVGLTEGQAVEIHTVESNNRECLESGVDSSNPHPTVITDDDETV</sequence>
<dbReference type="InterPro" id="IPR050568">
    <property type="entry name" value="Transcr_DNA_Rep_Reg"/>
</dbReference>
<dbReference type="STRING" id="48269.A0A183MZ72"/>
<dbReference type="SUPFAM" id="SSF47113">
    <property type="entry name" value="Histone-fold"/>
    <property type="match status" value="1"/>
</dbReference>
<dbReference type="Gene3D" id="1.10.20.10">
    <property type="entry name" value="Histone, subunit A"/>
    <property type="match status" value="1"/>
</dbReference>
<feature type="region of interest" description="Disordered" evidence="7">
    <location>
        <begin position="124"/>
        <end position="157"/>
    </location>
</feature>
<evidence type="ECO:0000256" key="2">
    <source>
        <dbReference type="ARBA" id="ARBA00023015"/>
    </source>
</evidence>
<dbReference type="FunFam" id="1.10.20.10:FF:000062">
    <property type="entry name" value="Nuclear transcription factor Y subunit C"/>
    <property type="match status" value="1"/>
</dbReference>
<evidence type="ECO:0000256" key="1">
    <source>
        <dbReference type="ARBA" id="ARBA00004123"/>
    </source>
</evidence>
<dbReference type="InterPro" id="IPR009072">
    <property type="entry name" value="Histone-fold"/>
</dbReference>
<gene>
    <name evidence="8" type="ORF">SMRZ_LOCUS21347</name>
</gene>
<keyword evidence="3" id="KW-0238">DNA-binding</keyword>
<protein>
    <submittedName>
        <fullName evidence="8">Uncharacterized protein</fullName>
    </submittedName>
</protein>
<keyword evidence="9" id="KW-1185">Reference proteome</keyword>
<dbReference type="Pfam" id="PF00808">
    <property type="entry name" value="CBFD_NFYB_HMF"/>
    <property type="match status" value="1"/>
</dbReference>
<organism evidence="8 9">
    <name type="scientific">Schistosoma margrebowiei</name>
    <dbReference type="NCBI Taxonomy" id="48269"/>
    <lineage>
        <taxon>Eukaryota</taxon>
        <taxon>Metazoa</taxon>
        <taxon>Spiralia</taxon>
        <taxon>Lophotrochozoa</taxon>
        <taxon>Platyhelminthes</taxon>
        <taxon>Trematoda</taxon>
        <taxon>Digenea</taxon>
        <taxon>Strigeidida</taxon>
        <taxon>Schistosomatoidea</taxon>
        <taxon>Schistosomatidae</taxon>
        <taxon>Schistosoma</taxon>
    </lineage>
</organism>
<accession>A0A183MZ72</accession>
<dbReference type="Proteomes" id="UP000277204">
    <property type="component" value="Unassembled WGS sequence"/>
</dbReference>
<dbReference type="AlphaFoldDB" id="A0A183MZ72"/>
<keyword evidence="2" id="KW-0805">Transcription regulation</keyword>
<evidence type="ECO:0000256" key="6">
    <source>
        <dbReference type="ARBA" id="ARBA00038129"/>
    </source>
</evidence>
<feature type="compositionally biased region" description="Low complexity" evidence="7">
    <location>
        <begin position="136"/>
        <end position="146"/>
    </location>
</feature>
<dbReference type="InterPro" id="IPR003958">
    <property type="entry name" value="CBFA_NFYB_domain"/>
</dbReference>
<keyword evidence="5" id="KW-0539">Nucleus</keyword>
<evidence type="ECO:0000256" key="5">
    <source>
        <dbReference type="ARBA" id="ARBA00023242"/>
    </source>
</evidence>
<proteinExistence type="inferred from homology"/>
<dbReference type="EMBL" id="UZAI01018668">
    <property type="protein sequence ID" value="VDP39192.1"/>
    <property type="molecule type" value="Genomic_DNA"/>
</dbReference>
<evidence type="ECO:0000256" key="4">
    <source>
        <dbReference type="ARBA" id="ARBA00023163"/>
    </source>
</evidence>
<evidence type="ECO:0000313" key="9">
    <source>
        <dbReference type="Proteomes" id="UP000277204"/>
    </source>
</evidence>
<evidence type="ECO:0000256" key="3">
    <source>
        <dbReference type="ARBA" id="ARBA00023125"/>
    </source>
</evidence>
<dbReference type="GO" id="GO:0000978">
    <property type="term" value="F:RNA polymerase II cis-regulatory region sequence-specific DNA binding"/>
    <property type="evidence" value="ECO:0007669"/>
    <property type="project" value="TreeGrafter"/>
</dbReference>
<dbReference type="GO" id="GO:0016602">
    <property type="term" value="C:CCAAT-binding factor complex"/>
    <property type="evidence" value="ECO:0007669"/>
    <property type="project" value="TreeGrafter"/>
</dbReference>
<keyword evidence="4" id="KW-0804">Transcription</keyword>
<reference evidence="8 9" key="1">
    <citation type="submission" date="2018-11" db="EMBL/GenBank/DDBJ databases">
        <authorList>
            <consortium name="Pathogen Informatics"/>
        </authorList>
    </citation>
    <scope>NUCLEOTIDE SEQUENCE [LARGE SCALE GENOMIC DNA]</scope>
    <source>
        <strain evidence="8 9">Zambia</strain>
    </source>
</reference>
<name>A0A183MZ72_9TREM</name>
<evidence type="ECO:0000256" key="7">
    <source>
        <dbReference type="SAM" id="MobiDB-lite"/>
    </source>
</evidence>
<dbReference type="GO" id="GO:0001228">
    <property type="term" value="F:DNA-binding transcription activator activity, RNA polymerase II-specific"/>
    <property type="evidence" value="ECO:0007669"/>
    <property type="project" value="TreeGrafter"/>
</dbReference>
<comment type="similarity">
    <text evidence="6">Belongs to the NFYC/HAP5 subunit family.</text>
</comment>
<comment type="subcellular location">
    <subcellularLocation>
        <location evidence="1">Nucleus</location>
    </subcellularLocation>
</comment>